<feature type="compositionally biased region" description="Acidic residues" evidence="1">
    <location>
        <begin position="164"/>
        <end position="174"/>
    </location>
</feature>
<organism evidence="2 3">
    <name type="scientific">Aquarana catesbeiana</name>
    <name type="common">American bullfrog</name>
    <name type="synonym">Rana catesbeiana</name>
    <dbReference type="NCBI Taxonomy" id="8400"/>
    <lineage>
        <taxon>Eukaryota</taxon>
        <taxon>Metazoa</taxon>
        <taxon>Chordata</taxon>
        <taxon>Craniata</taxon>
        <taxon>Vertebrata</taxon>
        <taxon>Euteleostomi</taxon>
        <taxon>Amphibia</taxon>
        <taxon>Batrachia</taxon>
        <taxon>Anura</taxon>
        <taxon>Neobatrachia</taxon>
        <taxon>Ranoidea</taxon>
        <taxon>Ranidae</taxon>
        <taxon>Aquarana</taxon>
    </lineage>
</organism>
<feature type="region of interest" description="Disordered" evidence="1">
    <location>
        <begin position="215"/>
        <end position="278"/>
    </location>
</feature>
<name>A0A2G9SIC7_AQUCT</name>
<sequence length="278" mass="31956">MVTGAVPVNPIMVQRVATSGGETYKRLGNQVRVQASIRMGNRISSKRGSEWGKPYEMTQREEIAKYGPWVVKYMCEWDRWTKTSFSKKGTFKPKVWEDLYRAHHKKMTRPYEKDTLLIWMLESANKTEEMNVITMGFKEKSFQMMLRSRDKQEQPLDPHPQSSDSDEQGDDEELSGLGPYTIAQALLARYSEADWNYQLSADDKKGKPQLAAKFNTPFKTSNESQKNSSCEALKQKERDTRSKSGEGNAGIKGETSPQFREPYTIKRDTFFPSDGRTF</sequence>
<dbReference type="Proteomes" id="UP000228934">
    <property type="component" value="Unassembled WGS sequence"/>
</dbReference>
<reference evidence="3" key="1">
    <citation type="journal article" date="2017" name="Nat. Commun.">
        <title>The North American bullfrog draft genome provides insight into hormonal regulation of long noncoding RNA.</title>
        <authorList>
            <person name="Hammond S.A."/>
            <person name="Warren R.L."/>
            <person name="Vandervalk B.P."/>
            <person name="Kucuk E."/>
            <person name="Khan H."/>
            <person name="Gibb E.A."/>
            <person name="Pandoh P."/>
            <person name="Kirk H."/>
            <person name="Zhao Y."/>
            <person name="Jones M."/>
            <person name="Mungall A.J."/>
            <person name="Coope R."/>
            <person name="Pleasance S."/>
            <person name="Moore R.A."/>
            <person name="Holt R.A."/>
            <person name="Round J.M."/>
            <person name="Ohora S."/>
            <person name="Walle B.V."/>
            <person name="Veldhoen N."/>
            <person name="Helbing C.C."/>
            <person name="Birol I."/>
        </authorList>
    </citation>
    <scope>NUCLEOTIDE SEQUENCE [LARGE SCALE GENOMIC DNA]</scope>
</reference>
<dbReference type="AlphaFoldDB" id="A0A2G9SIC7"/>
<dbReference type="EMBL" id="KV924089">
    <property type="protein sequence ID" value="PIO39814.1"/>
    <property type="molecule type" value="Genomic_DNA"/>
</dbReference>
<evidence type="ECO:0000256" key="1">
    <source>
        <dbReference type="SAM" id="MobiDB-lite"/>
    </source>
</evidence>
<feature type="compositionally biased region" description="Basic and acidic residues" evidence="1">
    <location>
        <begin position="147"/>
        <end position="156"/>
    </location>
</feature>
<evidence type="ECO:0000313" key="3">
    <source>
        <dbReference type="Proteomes" id="UP000228934"/>
    </source>
</evidence>
<gene>
    <name evidence="2" type="ORF">AB205_0192770</name>
</gene>
<proteinExistence type="predicted"/>
<feature type="region of interest" description="Disordered" evidence="1">
    <location>
        <begin position="147"/>
        <end position="176"/>
    </location>
</feature>
<keyword evidence="3" id="KW-1185">Reference proteome</keyword>
<evidence type="ECO:0000313" key="2">
    <source>
        <dbReference type="EMBL" id="PIO39814.1"/>
    </source>
</evidence>
<accession>A0A2G9SIC7</accession>
<feature type="compositionally biased region" description="Basic and acidic residues" evidence="1">
    <location>
        <begin position="233"/>
        <end position="244"/>
    </location>
</feature>
<feature type="compositionally biased region" description="Polar residues" evidence="1">
    <location>
        <begin position="217"/>
        <end position="230"/>
    </location>
</feature>
<protein>
    <submittedName>
        <fullName evidence="2">Uncharacterized protein</fullName>
    </submittedName>
</protein>